<dbReference type="InterPro" id="IPR027417">
    <property type="entry name" value="P-loop_NTPase"/>
</dbReference>
<comment type="similarity">
    <text evidence="1 8">Belongs to the CoaE family.</text>
</comment>
<evidence type="ECO:0000256" key="3">
    <source>
        <dbReference type="ARBA" id="ARBA00022679"/>
    </source>
</evidence>
<protein>
    <recommendedName>
        <fullName evidence="8 9">Dephospho-CoA kinase</fullName>
        <ecNumber evidence="8 9">2.7.1.24</ecNumber>
    </recommendedName>
    <alternativeName>
        <fullName evidence="8">Dephosphocoenzyme A kinase</fullName>
    </alternativeName>
</protein>
<dbReference type="GO" id="GO:0015937">
    <property type="term" value="P:coenzyme A biosynthetic process"/>
    <property type="evidence" value="ECO:0007669"/>
    <property type="project" value="UniProtKB-UniRule"/>
</dbReference>
<dbReference type="Pfam" id="PF01121">
    <property type="entry name" value="CoaE"/>
    <property type="match status" value="1"/>
</dbReference>
<dbReference type="Gene3D" id="3.40.50.300">
    <property type="entry name" value="P-loop containing nucleotide triphosphate hydrolases"/>
    <property type="match status" value="1"/>
</dbReference>
<dbReference type="PROSITE" id="PS51219">
    <property type="entry name" value="DPCK"/>
    <property type="match status" value="1"/>
</dbReference>
<comment type="catalytic activity">
    <reaction evidence="8">
        <text>3'-dephospho-CoA + ATP = ADP + CoA + H(+)</text>
        <dbReference type="Rhea" id="RHEA:18245"/>
        <dbReference type="ChEBI" id="CHEBI:15378"/>
        <dbReference type="ChEBI" id="CHEBI:30616"/>
        <dbReference type="ChEBI" id="CHEBI:57287"/>
        <dbReference type="ChEBI" id="CHEBI:57328"/>
        <dbReference type="ChEBI" id="CHEBI:456216"/>
        <dbReference type="EC" id="2.7.1.24"/>
    </reaction>
</comment>
<gene>
    <name evidence="8" type="primary">coaE</name>
    <name evidence="10" type="ORF">FYJ62_08715</name>
</gene>
<dbReference type="RefSeq" id="WP_154549307.1">
    <property type="nucleotide sequence ID" value="NZ_VUMX01000028.1"/>
</dbReference>
<comment type="caution">
    <text evidence="10">The sequence shown here is derived from an EMBL/GenBank/DDBJ whole genome shotgun (WGS) entry which is preliminary data.</text>
</comment>
<keyword evidence="2 8" id="KW-0963">Cytoplasm</keyword>
<evidence type="ECO:0000256" key="2">
    <source>
        <dbReference type="ARBA" id="ARBA00022490"/>
    </source>
</evidence>
<proteinExistence type="inferred from homology"/>
<name>A0A6A8MG00_9LACO</name>
<feature type="binding site" evidence="8">
    <location>
        <begin position="12"/>
        <end position="17"/>
    </location>
    <ligand>
        <name>ATP</name>
        <dbReference type="ChEBI" id="CHEBI:30616"/>
    </ligand>
</feature>
<evidence type="ECO:0000256" key="5">
    <source>
        <dbReference type="ARBA" id="ARBA00022777"/>
    </source>
</evidence>
<organism evidence="10 11">
    <name type="scientific">Lactobacillus porci</name>
    <dbReference type="NCBI Taxonomy" id="2012477"/>
    <lineage>
        <taxon>Bacteria</taxon>
        <taxon>Bacillati</taxon>
        <taxon>Bacillota</taxon>
        <taxon>Bacilli</taxon>
        <taxon>Lactobacillales</taxon>
        <taxon>Lactobacillaceae</taxon>
        <taxon>Lactobacillus</taxon>
    </lineage>
</organism>
<dbReference type="HAMAP" id="MF_00376">
    <property type="entry name" value="Dephospho_CoA_kinase"/>
    <property type="match status" value="1"/>
</dbReference>
<keyword evidence="11" id="KW-1185">Reference proteome</keyword>
<dbReference type="GO" id="GO:0005737">
    <property type="term" value="C:cytoplasm"/>
    <property type="evidence" value="ECO:0007669"/>
    <property type="project" value="UniProtKB-SubCell"/>
</dbReference>
<evidence type="ECO:0000256" key="9">
    <source>
        <dbReference type="NCBIfam" id="TIGR00152"/>
    </source>
</evidence>
<evidence type="ECO:0000256" key="4">
    <source>
        <dbReference type="ARBA" id="ARBA00022741"/>
    </source>
</evidence>
<keyword evidence="6 8" id="KW-0067">ATP-binding</keyword>
<dbReference type="UniPathway" id="UPA00241">
    <property type="reaction ID" value="UER00356"/>
</dbReference>
<dbReference type="OrthoDB" id="9812943at2"/>
<keyword evidence="7 8" id="KW-0173">Coenzyme A biosynthesis</keyword>
<evidence type="ECO:0000313" key="11">
    <source>
        <dbReference type="Proteomes" id="UP000438120"/>
    </source>
</evidence>
<keyword evidence="5 8" id="KW-0418">Kinase</keyword>
<dbReference type="PANTHER" id="PTHR10695">
    <property type="entry name" value="DEPHOSPHO-COA KINASE-RELATED"/>
    <property type="match status" value="1"/>
</dbReference>
<reference evidence="10 11" key="1">
    <citation type="submission" date="2019-08" db="EMBL/GenBank/DDBJ databases">
        <title>In-depth cultivation of the pig gut microbiome towards novel bacterial diversity and tailored functional studies.</title>
        <authorList>
            <person name="Wylensek D."/>
            <person name="Hitch T.C.A."/>
            <person name="Clavel T."/>
        </authorList>
    </citation>
    <scope>NUCLEOTIDE SEQUENCE [LARGE SCALE GENOMIC DNA]</scope>
    <source>
        <strain evidence="10 11">Bifido-178-WT-2B</strain>
    </source>
</reference>
<keyword evidence="4 8" id="KW-0547">Nucleotide-binding</keyword>
<keyword evidence="3 8" id="KW-0808">Transferase</keyword>
<dbReference type="InterPro" id="IPR001977">
    <property type="entry name" value="Depp_CoAkinase"/>
</dbReference>
<comment type="pathway">
    <text evidence="8">Cofactor biosynthesis; coenzyme A biosynthesis; CoA from (R)-pantothenate: step 5/5.</text>
</comment>
<accession>A0A6A8MG00</accession>
<evidence type="ECO:0000256" key="7">
    <source>
        <dbReference type="ARBA" id="ARBA00022993"/>
    </source>
</evidence>
<dbReference type="AlphaFoldDB" id="A0A6A8MG00"/>
<comment type="function">
    <text evidence="8">Catalyzes the phosphorylation of the 3'-hydroxyl group of dephosphocoenzyme A to form coenzyme A.</text>
</comment>
<dbReference type="FunFam" id="3.40.50.300:FF:000991">
    <property type="entry name" value="Dephospho-CoA kinase"/>
    <property type="match status" value="1"/>
</dbReference>
<dbReference type="Proteomes" id="UP000438120">
    <property type="component" value="Unassembled WGS sequence"/>
</dbReference>
<dbReference type="EC" id="2.7.1.24" evidence="8 9"/>
<evidence type="ECO:0000256" key="1">
    <source>
        <dbReference type="ARBA" id="ARBA00009018"/>
    </source>
</evidence>
<evidence type="ECO:0000256" key="8">
    <source>
        <dbReference type="HAMAP-Rule" id="MF_00376"/>
    </source>
</evidence>
<dbReference type="EMBL" id="VUMX01000028">
    <property type="protein sequence ID" value="MST87695.1"/>
    <property type="molecule type" value="Genomic_DNA"/>
</dbReference>
<dbReference type="PANTHER" id="PTHR10695:SF46">
    <property type="entry name" value="BIFUNCTIONAL COENZYME A SYNTHASE-RELATED"/>
    <property type="match status" value="1"/>
</dbReference>
<comment type="subcellular location">
    <subcellularLocation>
        <location evidence="8">Cytoplasm</location>
    </subcellularLocation>
</comment>
<dbReference type="CDD" id="cd02022">
    <property type="entry name" value="DPCK"/>
    <property type="match status" value="1"/>
</dbReference>
<dbReference type="GO" id="GO:0005524">
    <property type="term" value="F:ATP binding"/>
    <property type="evidence" value="ECO:0007669"/>
    <property type="project" value="UniProtKB-UniRule"/>
</dbReference>
<dbReference type="GO" id="GO:0004140">
    <property type="term" value="F:dephospho-CoA kinase activity"/>
    <property type="evidence" value="ECO:0007669"/>
    <property type="project" value="UniProtKB-UniRule"/>
</dbReference>
<sequence>MTFYLGLTGGIATGKSTAASYFRERGLRVIDADQIAHAQQAPGQVTWREIKENFGAEFINEDQTVNRQKLGAYVFAHPDELARLSKISHGAVLAEIKQEMQAAKRAGEGVCVIDVPLLFEAGWQDLFDATLLIAAPYDLELERLMKRNQLSREQAKARIKSQLPLGEKRCLASYVIENTGTIEELRTNLQQLLEEIS</sequence>
<evidence type="ECO:0000313" key="10">
    <source>
        <dbReference type="EMBL" id="MST87695.1"/>
    </source>
</evidence>
<evidence type="ECO:0000256" key="6">
    <source>
        <dbReference type="ARBA" id="ARBA00022840"/>
    </source>
</evidence>
<dbReference type="NCBIfam" id="TIGR00152">
    <property type="entry name" value="dephospho-CoA kinase"/>
    <property type="match status" value="1"/>
</dbReference>
<dbReference type="SUPFAM" id="SSF52540">
    <property type="entry name" value="P-loop containing nucleoside triphosphate hydrolases"/>
    <property type="match status" value="1"/>
</dbReference>